<reference evidence="2" key="2">
    <citation type="submission" date="2011-02" db="EMBL/GenBank/DDBJ databases">
        <title>The complete genome of Fluviicola taffensis DSM 16823.</title>
        <authorList>
            <consortium name="US DOE Joint Genome Institute (JGI-PGF)"/>
            <person name="Lucas S."/>
            <person name="Copeland A."/>
            <person name="Lapidus A."/>
            <person name="Bruce D."/>
            <person name="Goodwin L."/>
            <person name="Pitluck S."/>
            <person name="Kyrpides N."/>
            <person name="Mavromatis K."/>
            <person name="Ivanova N."/>
            <person name="Mikhailova N."/>
            <person name="Pagani I."/>
            <person name="Chertkov O."/>
            <person name="Detter J.C."/>
            <person name="Han C."/>
            <person name="Tapia R."/>
            <person name="Land M."/>
            <person name="Hauser L."/>
            <person name="Markowitz V."/>
            <person name="Cheng J.-F."/>
            <person name="Hugenholtz P."/>
            <person name="Woyke T."/>
            <person name="Wu D."/>
            <person name="Tindall B."/>
            <person name="Pomrenke H.G."/>
            <person name="Brambilla E."/>
            <person name="Klenk H.-P."/>
            <person name="Eisen J.A."/>
        </authorList>
    </citation>
    <scope>NUCLEOTIDE SEQUENCE [LARGE SCALE GENOMIC DNA]</scope>
    <source>
        <strain evidence="2">DSM 16823 / RW262 / RW262</strain>
    </source>
</reference>
<keyword evidence="2" id="KW-1185">Reference proteome</keyword>
<reference evidence="1 2" key="1">
    <citation type="journal article" date="2011" name="Stand. Genomic Sci.">
        <title>Complete genome sequence of the gliding freshwater bacterium Fluviicola taffensis type strain (RW262).</title>
        <authorList>
            <person name="Woyke T."/>
            <person name="Chertkov O."/>
            <person name="Lapidus A."/>
            <person name="Nolan M."/>
            <person name="Lucas S."/>
            <person name="Del Rio T.G."/>
            <person name="Tice H."/>
            <person name="Cheng J.F."/>
            <person name="Tapia R."/>
            <person name="Han C."/>
            <person name="Goodwin L."/>
            <person name="Pitluck S."/>
            <person name="Liolios K."/>
            <person name="Pagani I."/>
            <person name="Ivanova N."/>
            <person name="Huntemann M."/>
            <person name="Mavromatis K."/>
            <person name="Mikhailova N."/>
            <person name="Pati A."/>
            <person name="Chen A."/>
            <person name="Palaniappan K."/>
            <person name="Land M."/>
            <person name="Hauser L."/>
            <person name="Brambilla E.M."/>
            <person name="Rohde M."/>
            <person name="Mwirichia R."/>
            <person name="Sikorski J."/>
            <person name="Tindall B.J."/>
            <person name="Goker M."/>
            <person name="Bristow J."/>
            <person name="Eisen J.A."/>
            <person name="Markowitz V."/>
            <person name="Hugenholtz P."/>
            <person name="Klenk H.P."/>
            <person name="Kyrpides N.C."/>
        </authorList>
    </citation>
    <scope>NUCLEOTIDE SEQUENCE [LARGE SCALE GENOMIC DNA]</scope>
    <source>
        <strain evidence="2">DSM 16823 / RW262 / RW262</strain>
    </source>
</reference>
<gene>
    <name evidence="1" type="ordered locus">Fluta_3833</name>
</gene>
<sequence>MHRIIYFLIGLIICSCNSKSKNSDTSKKQSITIEVVKKHFLSIDKENVDSIHVVRLKDSDLYITQDFGAVSNMIRLIKLYPDKFVVLDSLRACQEDLSKLEKVKYNYKNDWFVCSESGEGTGDYSYSLTLIRVEKNRFSTLFCYSKFASFLDVEALPNEIPYSQVEMKEIDMNKNRIVLKANYESGIVDSKLGKIKMTELVTFEFSTAKNCFLWKKSTNKKMKELFWDDKEYVGEYIFEL</sequence>
<dbReference type="KEGG" id="fte:Fluta_3833"/>
<dbReference type="RefSeq" id="WP_013688557.1">
    <property type="nucleotide sequence ID" value="NC_015321.1"/>
</dbReference>
<name>F2IGD3_FLUTR</name>
<accession>F2IGD3</accession>
<dbReference type="Proteomes" id="UP000007463">
    <property type="component" value="Chromosome"/>
</dbReference>
<proteinExistence type="predicted"/>
<evidence type="ECO:0000313" key="1">
    <source>
        <dbReference type="EMBL" id="AEA45799.1"/>
    </source>
</evidence>
<dbReference type="HOGENOM" id="CLU_1155087_0_0_10"/>
<dbReference type="EMBL" id="CP002542">
    <property type="protein sequence ID" value="AEA45799.1"/>
    <property type="molecule type" value="Genomic_DNA"/>
</dbReference>
<dbReference type="PROSITE" id="PS51257">
    <property type="entry name" value="PROKAR_LIPOPROTEIN"/>
    <property type="match status" value="1"/>
</dbReference>
<dbReference type="AlphaFoldDB" id="F2IGD3"/>
<organism evidence="1 2">
    <name type="scientific">Fluviicola taffensis (strain DSM 16823 / NCIMB 13979 / RW262)</name>
    <dbReference type="NCBI Taxonomy" id="755732"/>
    <lineage>
        <taxon>Bacteria</taxon>
        <taxon>Pseudomonadati</taxon>
        <taxon>Bacteroidota</taxon>
        <taxon>Flavobacteriia</taxon>
        <taxon>Flavobacteriales</taxon>
        <taxon>Crocinitomicaceae</taxon>
        <taxon>Fluviicola</taxon>
    </lineage>
</organism>
<evidence type="ECO:0008006" key="3">
    <source>
        <dbReference type="Google" id="ProtNLM"/>
    </source>
</evidence>
<protein>
    <recommendedName>
        <fullName evidence="3">Lipoprotein</fullName>
    </recommendedName>
</protein>
<dbReference type="STRING" id="755732.Fluta_3833"/>
<evidence type="ECO:0000313" key="2">
    <source>
        <dbReference type="Proteomes" id="UP000007463"/>
    </source>
</evidence>